<name>A0A7Z0WKK1_9PSEU</name>
<sequence>MTADPEVLYGKLASGDAGRIDAVAEPIGSARSALSRAREAIDGGGSTAASGWDGDAASGFAARATLSGTATTTANDRLGQAGQIVEAASSAYRTMRGAADNAIQAWRSRPPDLDDAAKQALATRVNDALGTVRDGYERTLRAYAGALRGITPAFGETAAGDASWAATAPRAGLTVPPPGSDPREVARWWNSLSETERDQLMATQFDALGRLRGLPAEVLNDANRRRIEVDQAQYAATVSDLDARIAARAEELGLDPTDEGALRGDPALADLLDQRQDADRYLDNATAAAGQVTKAEGLSPDGAYVLSYDPVGPGVQEGTLAIALGNPDQADNLSVLVPGTTATLESGFPTGSAADLRAEMNAAAPGQNNVTIAWLGYDAPTWDLSVASPDNAIEGAANLVADVDGYRAAADGQQHISVIGHSYGSATVGYAGMNGLAADDVAFIGSPGVGASNVDQLSSGPGHVWAGATEHDPVVQGTSGDWFTADGSSTGPYDSSFGANQFGAADGGNALNAHTSYYDPGSESLRNLANIATGNYGEVSDPNVLDSPLPPEVPGSNLPVVGPVIDATVNLGRETVDMVGDVGGGLWESGQHAVSGDWDAAWDELKSTGGEFLNDAGDAVLGTVGDAVEAGRDIYENTIGRLF</sequence>
<evidence type="ECO:0000259" key="1">
    <source>
        <dbReference type="Pfam" id="PF06259"/>
    </source>
</evidence>
<comment type="caution">
    <text evidence="2">The sequence shown here is derived from an EMBL/GenBank/DDBJ whole genome shotgun (WGS) entry which is preliminary data.</text>
</comment>
<protein>
    <recommendedName>
        <fullName evidence="1">DUF1023 domain-containing protein</fullName>
    </recommendedName>
</protein>
<keyword evidence="3" id="KW-1185">Reference proteome</keyword>
<dbReference type="Pfam" id="PF06259">
    <property type="entry name" value="Abhydrolase_8"/>
    <property type="match status" value="1"/>
</dbReference>
<gene>
    <name evidence="2" type="ORF">BLA60_20345</name>
</gene>
<dbReference type="SUPFAM" id="SSF53474">
    <property type="entry name" value="alpha/beta-Hydrolases"/>
    <property type="match status" value="1"/>
</dbReference>
<dbReference type="SUPFAM" id="SSF140453">
    <property type="entry name" value="EsxAB dimer-like"/>
    <property type="match status" value="1"/>
</dbReference>
<dbReference type="EMBL" id="MSIF01000009">
    <property type="protein sequence ID" value="OLF09502.1"/>
    <property type="molecule type" value="Genomic_DNA"/>
</dbReference>
<dbReference type="InterPro" id="IPR029058">
    <property type="entry name" value="AB_hydrolase_fold"/>
</dbReference>
<proteinExistence type="predicted"/>
<evidence type="ECO:0000313" key="2">
    <source>
        <dbReference type="EMBL" id="OLF09502.1"/>
    </source>
</evidence>
<feature type="domain" description="DUF1023" evidence="1">
    <location>
        <begin position="316"/>
        <end position="475"/>
    </location>
</feature>
<dbReference type="InterPro" id="IPR010427">
    <property type="entry name" value="DUF1023"/>
</dbReference>
<dbReference type="AlphaFoldDB" id="A0A7Z0WKK1"/>
<dbReference type="InterPro" id="IPR036689">
    <property type="entry name" value="ESAT-6-like_sf"/>
</dbReference>
<dbReference type="RefSeq" id="WP_075134494.1">
    <property type="nucleotide sequence ID" value="NZ_MSIF01000009.1"/>
</dbReference>
<evidence type="ECO:0000313" key="3">
    <source>
        <dbReference type="Proteomes" id="UP000185696"/>
    </source>
</evidence>
<dbReference type="Proteomes" id="UP000185696">
    <property type="component" value="Unassembled WGS sequence"/>
</dbReference>
<organism evidence="2 3">
    <name type="scientific">Actinophytocola xinjiangensis</name>
    <dbReference type="NCBI Taxonomy" id="485602"/>
    <lineage>
        <taxon>Bacteria</taxon>
        <taxon>Bacillati</taxon>
        <taxon>Actinomycetota</taxon>
        <taxon>Actinomycetes</taxon>
        <taxon>Pseudonocardiales</taxon>
        <taxon>Pseudonocardiaceae</taxon>
    </lineage>
</organism>
<dbReference type="OrthoDB" id="5969911at2"/>
<accession>A0A7Z0WKK1</accession>
<reference evidence="2 3" key="1">
    <citation type="submission" date="2016-12" db="EMBL/GenBank/DDBJ databases">
        <title>The draft genome sequence of Actinophytocola xinjiangensis.</title>
        <authorList>
            <person name="Wang W."/>
            <person name="Yuan L."/>
        </authorList>
    </citation>
    <scope>NUCLEOTIDE SEQUENCE [LARGE SCALE GENOMIC DNA]</scope>
    <source>
        <strain evidence="2 3">CGMCC 4.4663</strain>
    </source>
</reference>